<evidence type="ECO:0000313" key="5">
    <source>
        <dbReference type="EMBL" id="OAZ10428.1"/>
    </source>
</evidence>
<protein>
    <recommendedName>
        <fullName evidence="4">phosphoglycolate phosphatase</fullName>
        <ecNumber evidence="4">3.1.3.18</ecNumber>
    </recommendedName>
</protein>
<evidence type="ECO:0000256" key="2">
    <source>
        <dbReference type="ARBA" id="ARBA00004818"/>
    </source>
</evidence>
<reference evidence="5 6" key="1">
    <citation type="submission" date="2014-07" db="EMBL/GenBank/DDBJ databases">
        <title>Draft genome sequence of Thalassospira tepidiphila 1-1B.</title>
        <authorList>
            <person name="Lai Q."/>
            <person name="Shao Z."/>
        </authorList>
    </citation>
    <scope>NUCLEOTIDE SEQUENCE [LARGE SCALE GENOMIC DNA]</scope>
    <source>
        <strain evidence="5 6">MCCC 1A03514</strain>
    </source>
</reference>
<name>A0A853L166_9PROT</name>
<dbReference type="GO" id="GO:0008967">
    <property type="term" value="F:phosphoglycolate phosphatase activity"/>
    <property type="evidence" value="ECO:0007669"/>
    <property type="project" value="UniProtKB-EC"/>
</dbReference>
<dbReference type="EC" id="3.1.3.18" evidence="4"/>
<evidence type="ECO:0000256" key="4">
    <source>
        <dbReference type="ARBA" id="ARBA00013078"/>
    </source>
</evidence>
<dbReference type="GO" id="GO:0005829">
    <property type="term" value="C:cytosol"/>
    <property type="evidence" value="ECO:0007669"/>
    <property type="project" value="TreeGrafter"/>
</dbReference>
<organism evidence="5 6">
    <name type="scientific">Thalassospira tepidiphila MCCC 1A03514</name>
    <dbReference type="NCBI Taxonomy" id="1177930"/>
    <lineage>
        <taxon>Bacteria</taxon>
        <taxon>Pseudomonadati</taxon>
        <taxon>Pseudomonadota</taxon>
        <taxon>Alphaproteobacteria</taxon>
        <taxon>Rhodospirillales</taxon>
        <taxon>Thalassospiraceae</taxon>
        <taxon>Thalassospira</taxon>
    </lineage>
</organism>
<sequence length="211" mass="23616">MIYAFDLDGTLITARQRQMTLLRAVAKRIDVHLVEDAVWQRKREGISTWAALLEMGLNEDKAKEITSAWIQEIETPYWLSLDTLFGDTVTVLDSFRKTGKTLILLTARQNRRLLLQQLSRLGIRDYFKGVECVSPFCAVDEKSNVLSRHSFAGFVGDSETDFAAANRTGTPFYGISTGQRSPTFLAGLGVDRPHSSLLEVRDAIFGAVLDK</sequence>
<evidence type="ECO:0000256" key="3">
    <source>
        <dbReference type="ARBA" id="ARBA00006171"/>
    </source>
</evidence>
<evidence type="ECO:0000256" key="1">
    <source>
        <dbReference type="ARBA" id="ARBA00000830"/>
    </source>
</evidence>
<dbReference type="InterPro" id="IPR023198">
    <property type="entry name" value="PGP-like_dom2"/>
</dbReference>
<dbReference type="PANTHER" id="PTHR43434">
    <property type="entry name" value="PHOSPHOGLYCOLATE PHOSPHATASE"/>
    <property type="match status" value="1"/>
</dbReference>
<dbReference type="Pfam" id="PF00702">
    <property type="entry name" value="Hydrolase"/>
    <property type="match status" value="1"/>
</dbReference>
<dbReference type="Proteomes" id="UP000094009">
    <property type="component" value="Unassembled WGS sequence"/>
</dbReference>
<dbReference type="InterPro" id="IPR050155">
    <property type="entry name" value="HAD-like_hydrolase_sf"/>
</dbReference>
<dbReference type="InterPro" id="IPR036412">
    <property type="entry name" value="HAD-like_sf"/>
</dbReference>
<dbReference type="SUPFAM" id="SSF56784">
    <property type="entry name" value="HAD-like"/>
    <property type="match status" value="1"/>
</dbReference>
<accession>A0A853L166</accession>
<dbReference type="RefSeq" id="WP_064780749.1">
    <property type="nucleotide sequence ID" value="NZ_JPVZ01000003.1"/>
</dbReference>
<comment type="pathway">
    <text evidence="2">Organic acid metabolism; glycolate biosynthesis; glycolate from 2-phosphoglycolate: step 1/1.</text>
</comment>
<dbReference type="InterPro" id="IPR023214">
    <property type="entry name" value="HAD_sf"/>
</dbReference>
<proteinExistence type="inferred from homology"/>
<dbReference type="GO" id="GO:0006281">
    <property type="term" value="P:DNA repair"/>
    <property type="evidence" value="ECO:0007669"/>
    <property type="project" value="TreeGrafter"/>
</dbReference>
<gene>
    <name evidence="5" type="ORF">TH4_09370</name>
</gene>
<dbReference type="EMBL" id="JPVZ01000003">
    <property type="protein sequence ID" value="OAZ10428.1"/>
    <property type="molecule type" value="Genomic_DNA"/>
</dbReference>
<dbReference type="PANTHER" id="PTHR43434:SF1">
    <property type="entry name" value="PHOSPHOGLYCOLATE PHOSPHATASE"/>
    <property type="match status" value="1"/>
</dbReference>
<evidence type="ECO:0000313" key="6">
    <source>
        <dbReference type="Proteomes" id="UP000094009"/>
    </source>
</evidence>
<dbReference type="Gene3D" id="1.10.150.240">
    <property type="entry name" value="Putative phosphatase, domain 2"/>
    <property type="match status" value="1"/>
</dbReference>
<comment type="caution">
    <text evidence="5">The sequence shown here is derived from an EMBL/GenBank/DDBJ whole genome shotgun (WGS) entry which is preliminary data.</text>
</comment>
<comment type="catalytic activity">
    <reaction evidence="1">
        <text>2-phosphoglycolate + H2O = glycolate + phosphate</text>
        <dbReference type="Rhea" id="RHEA:14369"/>
        <dbReference type="ChEBI" id="CHEBI:15377"/>
        <dbReference type="ChEBI" id="CHEBI:29805"/>
        <dbReference type="ChEBI" id="CHEBI:43474"/>
        <dbReference type="ChEBI" id="CHEBI:58033"/>
        <dbReference type="EC" id="3.1.3.18"/>
    </reaction>
</comment>
<dbReference type="Gene3D" id="3.40.50.1000">
    <property type="entry name" value="HAD superfamily/HAD-like"/>
    <property type="match status" value="1"/>
</dbReference>
<comment type="similarity">
    <text evidence="3">Belongs to the HAD-like hydrolase superfamily. CbbY/CbbZ/Gph/YieH family.</text>
</comment>
<dbReference type="AlphaFoldDB" id="A0A853L166"/>